<dbReference type="SUPFAM" id="SSF53720">
    <property type="entry name" value="ALDH-like"/>
    <property type="match status" value="1"/>
</dbReference>
<dbReference type="InterPro" id="IPR016160">
    <property type="entry name" value="Ald_DH_CS_CYS"/>
</dbReference>
<dbReference type="Gene3D" id="3.40.309.10">
    <property type="entry name" value="Aldehyde Dehydrogenase, Chain A, domain 2"/>
    <property type="match status" value="1"/>
</dbReference>
<dbReference type="InterPro" id="IPR015590">
    <property type="entry name" value="Aldehyde_DH_dom"/>
</dbReference>
<evidence type="ECO:0000259" key="2">
    <source>
        <dbReference type="Pfam" id="PF00171"/>
    </source>
</evidence>
<dbReference type="GO" id="GO:0009450">
    <property type="term" value="P:gamma-aminobutyric acid catabolic process"/>
    <property type="evidence" value="ECO:0007669"/>
    <property type="project" value="TreeGrafter"/>
</dbReference>
<organism evidence="3 4">
    <name type="scientific">Orbilia ellipsospora</name>
    <dbReference type="NCBI Taxonomy" id="2528407"/>
    <lineage>
        <taxon>Eukaryota</taxon>
        <taxon>Fungi</taxon>
        <taxon>Dikarya</taxon>
        <taxon>Ascomycota</taxon>
        <taxon>Pezizomycotina</taxon>
        <taxon>Orbiliomycetes</taxon>
        <taxon>Orbiliales</taxon>
        <taxon>Orbiliaceae</taxon>
        <taxon>Orbilia</taxon>
    </lineage>
</organism>
<proteinExistence type="predicted"/>
<protein>
    <recommendedName>
        <fullName evidence="2">Aldehyde dehydrogenase domain-containing protein</fullName>
    </recommendedName>
</protein>
<dbReference type="GO" id="GO:0004777">
    <property type="term" value="F:succinate-semialdehyde dehydrogenase (NAD+) activity"/>
    <property type="evidence" value="ECO:0007669"/>
    <property type="project" value="TreeGrafter"/>
</dbReference>
<dbReference type="InterPro" id="IPR016163">
    <property type="entry name" value="Ald_DH_C"/>
</dbReference>
<dbReference type="Proteomes" id="UP001365542">
    <property type="component" value="Unassembled WGS sequence"/>
</dbReference>
<dbReference type="Gene3D" id="3.40.605.10">
    <property type="entry name" value="Aldehyde Dehydrogenase, Chain A, domain 1"/>
    <property type="match status" value="1"/>
</dbReference>
<name>A0AAV9WWZ3_9PEZI</name>
<evidence type="ECO:0000256" key="1">
    <source>
        <dbReference type="ARBA" id="ARBA00023002"/>
    </source>
</evidence>
<dbReference type="AlphaFoldDB" id="A0AAV9WWZ3"/>
<comment type="caution">
    <text evidence="3">The sequence shown here is derived from an EMBL/GenBank/DDBJ whole genome shotgun (WGS) entry which is preliminary data.</text>
</comment>
<dbReference type="InterPro" id="IPR050740">
    <property type="entry name" value="Aldehyde_DH_Superfamily"/>
</dbReference>
<evidence type="ECO:0000313" key="4">
    <source>
        <dbReference type="Proteomes" id="UP001365542"/>
    </source>
</evidence>
<dbReference type="CDD" id="cd07105">
    <property type="entry name" value="ALDH_SaliADH"/>
    <property type="match status" value="1"/>
</dbReference>
<evidence type="ECO:0000313" key="3">
    <source>
        <dbReference type="EMBL" id="KAK6523096.1"/>
    </source>
</evidence>
<keyword evidence="1" id="KW-0560">Oxidoreductase</keyword>
<accession>A0AAV9WWZ3</accession>
<reference evidence="3 4" key="1">
    <citation type="submission" date="2019-10" db="EMBL/GenBank/DDBJ databases">
        <authorList>
            <person name="Palmer J.M."/>
        </authorList>
    </citation>
    <scope>NUCLEOTIDE SEQUENCE [LARGE SCALE GENOMIC DNA]</scope>
    <source>
        <strain evidence="3 4">TWF694</strain>
    </source>
</reference>
<keyword evidence="4" id="KW-1185">Reference proteome</keyword>
<dbReference type="Pfam" id="PF00171">
    <property type="entry name" value="Aldedh"/>
    <property type="match status" value="1"/>
</dbReference>
<gene>
    <name evidence="3" type="ORF">TWF694_005994</name>
</gene>
<dbReference type="InterPro" id="IPR016161">
    <property type="entry name" value="Ald_DH/histidinol_DH"/>
</dbReference>
<sequence>MEPVYPALSSDVDVQNPITVPALINGTDVLFSSNFDVIGPHTGGIVWKCTSASPQDAIRAVEAAEAAFPIWSSTNPTERRRILLKAADLMEERVPEIATTMITEMGADRGSALDFVTPLGVTMCRDIAARTTSLEGRITSTEVDGQTATIQKIPIGVCLGVVTWNAPAVFATRSIATALAAGCTTVIKAHEFTPRCYYLLTKCFVDAGVPPGAVNVISCKAEDAAAVTTAMIEHPAVRKINFTGSADIGRKLAVTCAQNLKPCLMELGGKNSAIVLEDANLENAAIQCILGGLLNSGQICMATDRIIVQSKVAQQFKTTFSGILGKMFPGTNPPATVSHAAAKNRIEEIVAEAEKSGAKIVEGDWNLVAESNASNAYTNGVFLRPIVVEDVKPAMRIWQEEIFGSVVAMTTVETEEEAVALANDTRYGLNAAVFTEDIRRGIRVSKRIDVGQVNINRMTVQGVPALPFGGVKSSGWGRFNHQEGLDEFLTTKVITWMD</sequence>
<dbReference type="EMBL" id="JAVHJO010000019">
    <property type="protein sequence ID" value="KAK6523096.1"/>
    <property type="molecule type" value="Genomic_DNA"/>
</dbReference>
<dbReference type="PANTHER" id="PTHR43353">
    <property type="entry name" value="SUCCINATE-SEMIALDEHYDE DEHYDROGENASE, MITOCHONDRIAL"/>
    <property type="match status" value="1"/>
</dbReference>
<dbReference type="InterPro" id="IPR016162">
    <property type="entry name" value="Ald_DH_N"/>
</dbReference>
<dbReference type="PANTHER" id="PTHR43353:SF2">
    <property type="entry name" value="ALDEHYDE DEHYDROGENASE FAMILY PROTEIN (AFU_ORTHOLOGUE AFUA_8G05520)"/>
    <property type="match status" value="1"/>
</dbReference>
<dbReference type="PROSITE" id="PS00070">
    <property type="entry name" value="ALDEHYDE_DEHYDR_CYS"/>
    <property type="match status" value="1"/>
</dbReference>
<feature type="domain" description="Aldehyde dehydrogenase" evidence="2">
    <location>
        <begin position="34"/>
        <end position="494"/>
    </location>
</feature>